<dbReference type="KEGG" id="gmc:GY4MC1_0719"/>
<dbReference type="UniPathway" id="UPA01057">
    <property type="reaction ID" value="UER00163"/>
</dbReference>
<protein>
    <recommendedName>
        <fullName evidence="4">Isochorismate synthase MenF</fullName>
        <ecNumber evidence="4">5.4.4.2</ecNumber>
    </recommendedName>
    <alternativeName>
        <fullName evidence="4">Isochorismate mutase</fullName>
    </alternativeName>
</protein>
<dbReference type="EC" id="5.4.4.2" evidence="4"/>
<comment type="cofactor">
    <cofactor evidence="4">
        <name>Mg(2+)</name>
        <dbReference type="ChEBI" id="CHEBI:18420"/>
    </cofactor>
</comment>
<dbReference type="InterPro" id="IPR015890">
    <property type="entry name" value="Chorismate_C"/>
</dbReference>
<evidence type="ECO:0000259" key="5">
    <source>
        <dbReference type="Pfam" id="PF00425"/>
    </source>
</evidence>
<comment type="similarity">
    <text evidence="2 4">Belongs to the isochorismate synthase family.</text>
</comment>
<dbReference type="UniPathway" id="UPA00079"/>
<dbReference type="GO" id="GO:0000287">
    <property type="term" value="F:magnesium ion binding"/>
    <property type="evidence" value="ECO:0007669"/>
    <property type="project" value="UniProtKB-UniRule"/>
</dbReference>
<accession>A0A7U3YDB0</accession>
<dbReference type="InterPro" id="IPR004561">
    <property type="entry name" value="IsoChor_synthase"/>
</dbReference>
<keyword evidence="3 4" id="KW-0413">Isomerase</keyword>
<dbReference type="EMBL" id="CP002293">
    <property type="protein sequence ID" value="ADP73536.1"/>
    <property type="molecule type" value="Genomic_DNA"/>
</dbReference>
<feature type="active site" description="Proton donor" evidence="4">
    <location>
        <position position="263"/>
    </location>
</feature>
<name>A0A7U3YDB0_GEOS0</name>
<proteinExistence type="inferred from homology"/>
<dbReference type="AlphaFoldDB" id="A0A7U3YDB0"/>
<dbReference type="GO" id="GO:0008909">
    <property type="term" value="F:isochorismate synthase activity"/>
    <property type="evidence" value="ECO:0007669"/>
    <property type="project" value="UniProtKB-UniRule"/>
</dbReference>
<dbReference type="PANTHER" id="PTHR42839:SF1">
    <property type="entry name" value="ISOCHORISMATE SYNTHASE MENF"/>
    <property type="match status" value="1"/>
</dbReference>
<comment type="function">
    <text evidence="4">Catalyzes the conversion of chorismate to isochorismate.</text>
</comment>
<comment type="catalytic activity">
    <reaction evidence="1 4">
        <text>chorismate = isochorismate</text>
        <dbReference type="Rhea" id="RHEA:18985"/>
        <dbReference type="ChEBI" id="CHEBI:29748"/>
        <dbReference type="ChEBI" id="CHEBI:29780"/>
        <dbReference type="EC" id="5.4.4.2"/>
    </reaction>
</comment>
<sequence>MAILYQHEIEEQLRFIGKKANRPFISWSGEMDDVDPVYFFALGQACSFRERFYWSDRANETVYVGLGCTYSIETEEKEQRFQIVETKWKKWMEQLAFDHHGTATTPILFGGFSFDPFKPRTEKWRAFPHAKMVVPTVLLSLKNGKATLTVTVPSMRYEESMEKIGMLLRLLSQEQKQPTASLPTLVKYEEAQKDEWIHAVEKTIRNIREGKFDKVVLAREARLSFADVIDPVVVLQQLREQQPFSYLFAFEQDGQCFIGASPEQLVKKEGDACYSICLAGSIRRGKTLQEDEQLGQWLMRDEKNLREHQFVVQMIKEAMGSVCKRVQIPASPQLLKLQHIQHLYTPVIGEKCHAASVLSIVEQMHPTPALGGTPREKAIKEIRETEPLDRGWYAAPIGWMDAEGNGEFAVAIRSGLFQGKEAFIFAGCGVVGDSDPMSEYEETKVKLTPMLSALGVERDE</sequence>
<dbReference type="InterPro" id="IPR005801">
    <property type="entry name" value="ADC_synthase"/>
</dbReference>
<dbReference type="HAMAP" id="MF_01935">
    <property type="entry name" value="MenF"/>
    <property type="match status" value="1"/>
</dbReference>
<feature type="active site" description="Proton acceptor" evidence="4">
    <location>
        <position position="214"/>
    </location>
</feature>
<organism evidence="6">
    <name type="scientific">Geobacillus sp. (strain Y4.1MC1)</name>
    <dbReference type="NCBI Taxonomy" id="581103"/>
    <lineage>
        <taxon>Bacteria</taxon>
        <taxon>Bacillati</taxon>
        <taxon>Bacillota</taxon>
        <taxon>Bacilli</taxon>
        <taxon>Bacillales</taxon>
        <taxon>Anoxybacillaceae</taxon>
        <taxon>Geobacillus</taxon>
    </lineage>
</organism>
<dbReference type="Pfam" id="PF00425">
    <property type="entry name" value="Chorismate_bind"/>
    <property type="match status" value="1"/>
</dbReference>
<evidence type="ECO:0000313" key="6">
    <source>
        <dbReference type="EMBL" id="ADP73536.1"/>
    </source>
</evidence>
<evidence type="ECO:0000256" key="3">
    <source>
        <dbReference type="ARBA" id="ARBA00023235"/>
    </source>
</evidence>
<comment type="pathway">
    <text evidence="4">Quinol/quinone metabolism; menaquinone biosynthesis.</text>
</comment>
<keyword evidence="4" id="KW-0479">Metal-binding</keyword>
<evidence type="ECO:0000256" key="1">
    <source>
        <dbReference type="ARBA" id="ARBA00000799"/>
    </source>
</evidence>
<reference evidence="6" key="1">
    <citation type="submission" date="2010-10" db="EMBL/GenBank/DDBJ databases">
        <title>Complete sequence of chromosome of Geobacillus sp. Y4.1MC1.</title>
        <authorList>
            <consortium name="US DOE Joint Genome Institute"/>
            <person name="Lucas S."/>
            <person name="Copeland A."/>
            <person name="Lapidus A."/>
            <person name="Cheng J.-F."/>
            <person name="Bruce D."/>
            <person name="Goodwin L."/>
            <person name="Pitluck S."/>
            <person name="Chertkov O."/>
            <person name="Zhang X."/>
            <person name="Detter J.C."/>
            <person name="Han C."/>
            <person name="Tapia R."/>
            <person name="Land M."/>
            <person name="Hauser L."/>
            <person name="Jeffries C."/>
            <person name="Kyrpides N."/>
            <person name="Ivanova N."/>
            <person name="Ovchinnikova G."/>
            <person name="Brumm P."/>
            <person name="Mead D."/>
            <person name="Woyke T."/>
        </authorList>
    </citation>
    <scope>NUCLEOTIDE SEQUENCE [LARGE SCALE GENOMIC DNA]</scope>
    <source>
        <strain evidence="6">Y4.1MC1</strain>
    </source>
</reference>
<keyword evidence="4" id="KW-0474">Menaquinone biosynthesis</keyword>
<dbReference type="InterPro" id="IPR034681">
    <property type="entry name" value="MenF"/>
</dbReference>
<gene>
    <name evidence="4" type="primary">menF</name>
    <name evidence="6" type="ORF">GY4MC1_0719</name>
</gene>
<comment type="pathway">
    <text evidence="4">Quinol/quinone metabolism; 1,4-dihydroxy-2-naphthoate biosynthesis; 1,4-dihydroxy-2-naphthoate from chorismate: step 1/7.</text>
</comment>
<dbReference type="Gene3D" id="3.60.120.10">
    <property type="entry name" value="Anthranilate synthase"/>
    <property type="match status" value="1"/>
</dbReference>
<dbReference type="GO" id="GO:0009234">
    <property type="term" value="P:menaquinone biosynthetic process"/>
    <property type="evidence" value="ECO:0007669"/>
    <property type="project" value="UniProtKB-UniRule"/>
</dbReference>
<feature type="domain" description="Chorismate-utilising enzyme C-terminal" evidence="5">
    <location>
        <begin position="193"/>
        <end position="446"/>
    </location>
</feature>
<keyword evidence="4" id="KW-0460">Magnesium</keyword>
<feature type="binding site" evidence="4">
    <location>
        <position position="307"/>
    </location>
    <ligand>
        <name>Mg(2+)</name>
        <dbReference type="ChEBI" id="CHEBI:18420"/>
    </ligand>
</feature>
<dbReference type="PANTHER" id="PTHR42839">
    <property type="entry name" value="ISOCHORISMATE SYNTHASE ENTC"/>
    <property type="match status" value="1"/>
</dbReference>
<dbReference type="GO" id="GO:0009697">
    <property type="term" value="P:salicylic acid biosynthetic process"/>
    <property type="evidence" value="ECO:0007669"/>
    <property type="project" value="TreeGrafter"/>
</dbReference>
<dbReference type="NCBIfam" id="TIGR00543">
    <property type="entry name" value="isochor_syn"/>
    <property type="match status" value="1"/>
</dbReference>
<evidence type="ECO:0000256" key="2">
    <source>
        <dbReference type="ARBA" id="ARBA00005297"/>
    </source>
</evidence>
<evidence type="ECO:0000256" key="4">
    <source>
        <dbReference type="HAMAP-Rule" id="MF_01935"/>
    </source>
</evidence>
<feature type="binding site" evidence="4">
    <location>
        <position position="442"/>
    </location>
    <ligand>
        <name>Mg(2+)</name>
        <dbReference type="ChEBI" id="CHEBI:18420"/>
    </ligand>
</feature>
<dbReference type="SUPFAM" id="SSF56322">
    <property type="entry name" value="ADC synthase"/>
    <property type="match status" value="1"/>
</dbReference>